<dbReference type="PROSITE" id="PS50195">
    <property type="entry name" value="PX"/>
    <property type="match status" value="1"/>
</dbReference>
<comment type="caution">
    <text evidence="6">The sequence shown here is derived from an EMBL/GenBank/DDBJ whole genome shotgun (WGS) entry which is preliminary data.</text>
</comment>
<feature type="coiled-coil region" evidence="3">
    <location>
        <begin position="859"/>
        <end position="893"/>
    </location>
</feature>
<gene>
    <name evidence="6" type="ORF">FOZ61_006924</name>
</gene>
<dbReference type="InterPro" id="IPR016024">
    <property type="entry name" value="ARM-type_fold"/>
</dbReference>
<evidence type="ECO:0000256" key="4">
    <source>
        <dbReference type="SAM" id="MobiDB-lite"/>
    </source>
</evidence>
<dbReference type="EMBL" id="JABAHT010000404">
    <property type="protein sequence ID" value="KAF4656511.1"/>
    <property type="molecule type" value="Genomic_DNA"/>
</dbReference>
<dbReference type="SUPFAM" id="SSF48371">
    <property type="entry name" value="ARM repeat"/>
    <property type="match status" value="1"/>
</dbReference>
<comment type="subcellular location">
    <subcellularLocation>
        <location evidence="1">Cytoplasm</location>
    </subcellularLocation>
</comment>
<keyword evidence="3" id="KW-0175">Coiled coil</keyword>
<proteinExistence type="predicted"/>
<evidence type="ECO:0000259" key="5">
    <source>
        <dbReference type="PROSITE" id="PS50195"/>
    </source>
</evidence>
<dbReference type="InterPro" id="IPR001683">
    <property type="entry name" value="PX_dom"/>
</dbReference>
<feature type="domain" description="PX" evidence="5">
    <location>
        <begin position="16"/>
        <end position="130"/>
    </location>
</feature>
<sequence>MALSLTPRSQTNDARSSTNTVLNISIDRATLETTPVWYTVTVSGPGRVVRWTVRRRYADFHALHNSIASLLEGPVRLPPKGYLPWRAHDPLMVEERRRGLERYLRQIMAMQRVYEENRVWHFLEASAEVSIIVRYAWSKNVGYLKLLCPLSLEPALATSIASCRPLLRALLGHVGDDHHSIAGSALAVLEQVVSVGEGSGLICEEGGIRVLMAALGRSMPVNAVKDVLLNLLRSRPESMFLYFQVDGGLSEMLDRLAGSQNSDVPLCIACALVVAVAGDPDLEIALTDRQSSGLQLLECLMAVEDLATRCITGLIISALLRRGNATLLPHRDRLWHSLGEQAKRVREVVGSPEEMRLFEALDAVLDEGMEGFVRLLLSDNDVVADLTCNLLTVYFRGPLPQFQTEEGVSPTTESSDLRNERCWGRLYDMAVERLRWLVDDHGNVAASEALLACHGWCEGKSVTEQTAETRVRCVELAAGGGLAEKHDHVADSSKRCELAVEAQGGDVRRRGAAREGLEEGLIARLVDAFQALNRVQMRLTASWDLAGAAARDSRKATDRLLLTRGKLLTMGESLREKDINSLARERAEVTSAQHVVVSAEDQLGKCTSAMADAKRVQAMTQQALSTSAELLSRANARLADIQSKQAIVKERLDGVPVRRNQCLKALELAREELHTAEDDARHRGVEAENASNASERVAGELREIESTRDMVASLLYRVDATQADEDVNSIWADIPSWLTTEALSSERGFARSERSAGGDANLGLMMVRFTGPPAKLEDLRGRVEEFRLIVENRVLTARREVEVARDQAAAAKVSDAVWGICRYPFRERAPLLRPGGMFLLTRLDFSVGISETSPHQELAFRAKERETALQERCRNLETELADIEDTAALEKKVEELQEAERRQVSDVERCKSDRAARAFELSEQRTRVEAAENRVEEAVENLRAAERDRDSKSQALRTIALETDARLKEIESRASRLIAQTVRTELEVIMAAQHGCMEVNECLRLEEEIRNEALNRIAEVQTHLAEVSRVIRESTSKPDSGAGDHQPWPMQ</sequence>
<evidence type="ECO:0000256" key="3">
    <source>
        <dbReference type="SAM" id="Coils"/>
    </source>
</evidence>
<evidence type="ECO:0000313" key="7">
    <source>
        <dbReference type="Proteomes" id="UP000570595"/>
    </source>
</evidence>
<dbReference type="Proteomes" id="UP000570595">
    <property type="component" value="Unassembled WGS sequence"/>
</dbReference>
<dbReference type="InterPro" id="IPR036871">
    <property type="entry name" value="PX_dom_sf"/>
</dbReference>
<feature type="coiled-coil region" evidence="3">
    <location>
        <begin position="921"/>
        <end position="955"/>
    </location>
</feature>
<evidence type="ECO:0000313" key="6">
    <source>
        <dbReference type="EMBL" id="KAF4656511.1"/>
    </source>
</evidence>
<accession>A0A7J6LBL3</accession>
<reference evidence="6 7" key="1">
    <citation type="submission" date="2020-04" db="EMBL/GenBank/DDBJ databases">
        <title>Perkinsus olseni comparative genomics.</title>
        <authorList>
            <person name="Bogema D.R."/>
        </authorList>
    </citation>
    <scope>NUCLEOTIDE SEQUENCE [LARGE SCALE GENOMIC DNA]</scope>
    <source>
        <strain evidence="6">ATCC PRA-179</strain>
    </source>
</reference>
<evidence type="ECO:0000256" key="1">
    <source>
        <dbReference type="ARBA" id="ARBA00004496"/>
    </source>
</evidence>
<protein>
    <recommendedName>
        <fullName evidence="5">PX domain-containing protein</fullName>
    </recommendedName>
</protein>
<evidence type="ECO:0000256" key="2">
    <source>
        <dbReference type="ARBA" id="ARBA00022490"/>
    </source>
</evidence>
<organism evidence="6 7">
    <name type="scientific">Perkinsus olseni</name>
    <name type="common">Perkinsus atlanticus</name>
    <dbReference type="NCBI Taxonomy" id="32597"/>
    <lineage>
        <taxon>Eukaryota</taxon>
        <taxon>Sar</taxon>
        <taxon>Alveolata</taxon>
        <taxon>Perkinsozoa</taxon>
        <taxon>Perkinsea</taxon>
        <taxon>Perkinsida</taxon>
        <taxon>Perkinsidae</taxon>
        <taxon>Perkinsus</taxon>
    </lineage>
</organism>
<dbReference type="AlphaFoldDB" id="A0A7J6LBL3"/>
<dbReference type="PANTHER" id="PTHR22999:SF23">
    <property type="entry name" value="SORTING NEXIN-16"/>
    <property type="match status" value="1"/>
</dbReference>
<name>A0A7J6LBL3_PEROL</name>
<dbReference type="Gene3D" id="3.30.1520.10">
    <property type="entry name" value="Phox-like domain"/>
    <property type="match status" value="1"/>
</dbReference>
<dbReference type="SUPFAM" id="SSF64268">
    <property type="entry name" value="PX domain"/>
    <property type="match status" value="1"/>
</dbReference>
<dbReference type="OrthoDB" id="445414at2759"/>
<feature type="region of interest" description="Disordered" evidence="4">
    <location>
        <begin position="1029"/>
        <end position="1051"/>
    </location>
</feature>
<dbReference type="GO" id="GO:0005737">
    <property type="term" value="C:cytoplasm"/>
    <property type="evidence" value="ECO:0007669"/>
    <property type="project" value="UniProtKB-SubCell"/>
</dbReference>
<dbReference type="SMART" id="SM00312">
    <property type="entry name" value="PX"/>
    <property type="match status" value="1"/>
</dbReference>
<keyword evidence="2" id="KW-0963">Cytoplasm</keyword>
<dbReference type="GO" id="GO:0035091">
    <property type="term" value="F:phosphatidylinositol binding"/>
    <property type="evidence" value="ECO:0007669"/>
    <property type="project" value="InterPro"/>
</dbReference>
<dbReference type="InterPro" id="IPR051837">
    <property type="entry name" value="SortingNexin/PXDomain-PKLike"/>
</dbReference>
<dbReference type="Pfam" id="PF00787">
    <property type="entry name" value="PX"/>
    <property type="match status" value="1"/>
</dbReference>
<dbReference type="PANTHER" id="PTHR22999">
    <property type="entry name" value="PX SERINE/THREONINE KINASE PXK"/>
    <property type="match status" value="1"/>
</dbReference>